<dbReference type="AlphaFoldDB" id="V8C598"/>
<feature type="region of interest" description="Disordered" evidence="1">
    <location>
        <begin position="132"/>
        <end position="176"/>
    </location>
</feature>
<dbReference type="OrthoDB" id="5330061at2"/>
<dbReference type="Proteomes" id="UP000018731">
    <property type="component" value="Unassembled WGS sequence"/>
</dbReference>
<dbReference type="HOGENOM" id="CLU_1523126_0_0_7"/>
<evidence type="ECO:0000256" key="2">
    <source>
        <dbReference type="SAM" id="Phobius"/>
    </source>
</evidence>
<name>V8C598_9HELI</name>
<proteinExistence type="predicted"/>
<comment type="caution">
    <text evidence="3">The sequence shown here is derived from an EMBL/GenBank/DDBJ whole genome shotgun (WGS) entry which is preliminary data.</text>
</comment>
<reference evidence="3 4" key="1">
    <citation type="journal article" date="2014" name="Genome Announc.">
        <title>Draft genome sequences of six enterohepatic helicobacter species isolated from humans and one from rhesus macaques.</title>
        <authorList>
            <person name="Shen Z."/>
            <person name="Sheh A."/>
            <person name="Young S.K."/>
            <person name="Abouelliel A."/>
            <person name="Ward D.V."/>
            <person name="Earl A.M."/>
            <person name="Fox J.G."/>
        </authorList>
    </citation>
    <scope>NUCLEOTIDE SEQUENCE [LARGE SCALE GENOMIC DNA]</scope>
    <source>
        <strain evidence="3 4">MIT 99-5501</strain>
    </source>
</reference>
<keyword evidence="2" id="KW-1133">Transmembrane helix</keyword>
<dbReference type="PATRIC" id="fig|1357400.3.peg.2683"/>
<dbReference type="STRING" id="1357400.HMPREF2086_01983"/>
<protein>
    <submittedName>
        <fullName evidence="3">Uncharacterized protein</fullName>
    </submittedName>
</protein>
<accession>V8C598</accession>
<sequence length="176" mass="20527">MRFYKVLFCRFCEFCEMKLCKIKFYKARFCIAFGFFAVSLFMPLSATQIKDFANDFEALFEPKLQREYRILSVFGEKELELHIQAILNSKVLIHDKWYKIGDKIGAYHIYAITQNSITLIDKKSSQKVLRLKTKDNQQPSQNPRQNQLSSKPQAFSQNKENSLESKAISSNTKGTQ</sequence>
<evidence type="ECO:0000313" key="3">
    <source>
        <dbReference type="EMBL" id="ETD22252.1"/>
    </source>
</evidence>
<feature type="compositionally biased region" description="Polar residues" evidence="1">
    <location>
        <begin position="151"/>
        <end position="160"/>
    </location>
</feature>
<gene>
    <name evidence="3" type="ORF">HMPREF2086_01983</name>
</gene>
<keyword evidence="2" id="KW-0472">Membrane</keyword>
<keyword evidence="4" id="KW-1185">Reference proteome</keyword>
<dbReference type="RefSeq" id="WP_023928826.1">
    <property type="nucleotide sequence ID" value="NZ_KI669456.1"/>
</dbReference>
<dbReference type="EMBL" id="AZJI01000010">
    <property type="protein sequence ID" value="ETD22252.1"/>
    <property type="molecule type" value="Genomic_DNA"/>
</dbReference>
<feature type="transmembrane region" description="Helical" evidence="2">
    <location>
        <begin position="27"/>
        <end position="46"/>
    </location>
</feature>
<feature type="compositionally biased region" description="Polar residues" evidence="1">
    <location>
        <begin position="167"/>
        <end position="176"/>
    </location>
</feature>
<evidence type="ECO:0000313" key="4">
    <source>
        <dbReference type="Proteomes" id="UP000018731"/>
    </source>
</evidence>
<organism evidence="3 4">
    <name type="scientific">Helicobacter macacae MIT 99-5501</name>
    <dbReference type="NCBI Taxonomy" id="1357400"/>
    <lineage>
        <taxon>Bacteria</taxon>
        <taxon>Pseudomonadati</taxon>
        <taxon>Campylobacterota</taxon>
        <taxon>Epsilonproteobacteria</taxon>
        <taxon>Campylobacterales</taxon>
        <taxon>Helicobacteraceae</taxon>
        <taxon>Helicobacter</taxon>
    </lineage>
</organism>
<keyword evidence="2" id="KW-0812">Transmembrane</keyword>
<feature type="compositionally biased region" description="Low complexity" evidence="1">
    <location>
        <begin position="136"/>
        <end position="150"/>
    </location>
</feature>
<evidence type="ECO:0000256" key="1">
    <source>
        <dbReference type="SAM" id="MobiDB-lite"/>
    </source>
</evidence>